<dbReference type="PROSITE" id="PS50240">
    <property type="entry name" value="TRYPSIN_DOM"/>
    <property type="match status" value="1"/>
</dbReference>
<dbReference type="EMBL" id="KQ977355">
    <property type="protein sequence ID" value="KYN03321.1"/>
    <property type="molecule type" value="Genomic_DNA"/>
</dbReference>
<evidence type="ECO:0000313" key="9">
    <source>
        <dbReference type="EMBL" id="KYN03321.1"/>
    </source>
</evidence>
<comment type="subcellular location">
    <subcellularLocation>
        <location evidence="1">Secreted</location>
        <location evidence="1">Extracellular space</location>
    </subcellularLocation>
</comment>
<feature type="domain" description="Peptidase S1" evidence="8">
    <location>
        <begin position="1"/>
        <end position="213"/>
    </location>
</feature>
<dbReference type="InterPro" id="IPR009003">
    <property type="entry name" value="Peptidase_S1_PA"/>
</dbReference>
<protein>
    <submittedName>
        <fullName evidence="9">Trypsin-1</fullName>
    </submittedName>
</protein>
<name>A0A151IJE1_9HYME</name>
<evidence type="ECO:0000256" key="5">
    <source>
        <dbReference type="ARBA" id="ARBA00022825"/>
    </source>
</evidence>
<dbReference type="PROSITE" id="PS00135">
    <property type="entry name" value="TRYPSIN_SER"/>
    <property type="match status" value="1"/>
</dbReference>
<dbReference type="PANTHER" id="PTHR24276">
    <property type="entry name" value="POLYSERASE-RELATED"/>
    <property type="match status" value="1"/>
</dbReference>
<dbReference type="FunFam" id="2.40.10.10:FF:000068">
    <property type="entry name" value="transmembrane protease serine 2"/>
    <property type="match status" value="1"/>
</dbReference>
<dbReference type="SUPFAM" id="SSF50494">
    <property type="entry name" value="Trypsin-like serine proteases"/>
    <property type="match status" value="1"/>
</dbReference>
<evidence type="ECO:0000256" key="6">
    <source>
        <dbReference type="ARBA" id="ARBA00023157"/>
    </source>
</evidence>
<evidence type="ECO:0000259" key="8">
    <source>
        <dbReference type="PROSITE" id="PS50240"/>
    </source>
</evidence>
<dbReference type="SMART" id="SM00020">
    <property type="entry name" value="Tryp_SPc"/>
    <property type="match status" value="1"/>
</dbReference>
<dbReference type="AlphaFoldDB" id="A0A151IJE1"/>
<evidence type="ECO:0000256" key="4">
    <source>
        <dbReference type="ARBA" id="ARBA00022801"/>
    </source>
</evidence>
<dbReference type="InterPro" id="IPR033116">
    <property type="entry name" value="TRYPSIN_SER"/>
</dbReference>
<dbReference type="InterPro" id="IPR001254">
    <property type="entry name" value="Trypsin_dom"/>
</dbReference>
<organism evidence="9 10">
    <name type="scientific">Cyphomyrmex costatus</name>
    <dbReference type="NCBI Taxonomy" id="456900"/>
    <lineage>
        <taxon>Eukaryota</taxon>
        <taxon>Metazoa</taxon>
        <taxon>Ecdysozoa</taxon>
        <taxon>Arthropoda</taxon>
        <taxon>Hexapoda</taxon>
        <taxon>Insecta</taxon>
        <taxon>Pterygota</taxon>
        <taxon>Neoptera</taxon>
        <taxon>Endopterygota</taxon>
        <taxon>Hymenoptera</taxon>
        <taxon>Apocrita</taxon>
        <taxon>Aculeata</taxon>
        <taxon>Formicoidea</taxon>
        <taxon>Formicidae</taxon>
        <taxon>Myrmicinae</taxon>
        <taxon>Cyphomyrmex</taxon>
    </lineage>
</organism>
<proteinExistence type="inferred from homology"/>
<keyword evidence="10" id="KW-1185">Reference proteome</keyword>
<dbReference type="InterPro" id="IPR050430">
    <property type="entry name" value="Peptidase_S1"/>
</dbReference>
<gene>
    <name evidence="9" type="ORF">ALC62_05821</name>
</gene>
<evidence type="ECO:0000256" key="7">
    <source>
        <dbReference type="RuleBase" id="RU363034"/>
    </source>
</evidence>
<dbReference type="CDD" id="cd00190">
    <property type="entry name" value="Tryp_SPc"/>
    <property type="match status" value="1"/>
</dbReference>
<keyword evidence="4 7" id="KW-0378">Hydrolase</keyword>
<evidence type="ECO:0000256" key="1">
    <source>
        <dbReference type="ARBA" id="ARBA00004239"/>
    </source>
</evidence>
<dbReference type="InterPro" id="IPR043504">
    <property type="entry name" value="Peptidase_S1_PA_chymotrypsin"/>
</dbReference>
<dbReference type="PROSITE" id="PS00134">
    <property type="entry name" value="TRYPSIN_HIS"/>
    <property type="match status" value="1"/>
</dbReference>
<evidence type="ECO:0000313" key="10">
    <source>
        <dbReference type="Proteomes" id="UP000078542"/>
    </source>
</evidence>
<dbReference type="GO" id="GO:0004252">
    <property type="term" value="F:serine-type endopeptidase activity"/>
    <property type="evidence" value="ECO:0007669"/>
    <property type="project" value="InterPro"/>
</dbReference>
<comment type="similarity">
    <text evidence="2">Belongs to the peptidase S1 family.</text>
</comment>
<accession>A0A151IJE1</accession>
<dbReference type="STRING" id="456900.A0A151IJE1"/>
<evidence type="ECO:0000256" key="3">
    <source>
        <dbReference type="ARBA" id="ARBA00022670"/>
    </source>
</evidence>
<dbReference type="GO" id="GO:0006508">
    <property type="term" value="P:proteolysis"/>
    <property type="evidence" value="ECO:0007669"/>
    <property type="project" value="UniProtKB-KW"/>
</dbReference>
<evidence type="ECO:0000256" key="2">
    <source>
        <dbReference type="ARBA" id="ARBA00007664"/>
    </source>
</evidence>
<reference evidence="9 10" key="1">
    <citation type="submission" date="2016-03" db="EMBL/GenBank/DDBJ databases">
        <title>Cyphomyrmex costatus WGS genome.</title>
        <authorList>
            <person name="Nygaard S."/>
            <person name="Hu H."/>
            <person name="Boomsma J."/>
            <person name="Zhang G."/>
        </authorList>
    </citation>
    <scope>NUCLEOTIDE SEQUENCE [LARGE SCALE GENOMIC DNA]</scope>
    <source>
        <strain evidence="9">MS0001</strain>
        <tissue evidence="9">Whole body</tissue>
    </source>
</reference>
<dbReference type="FunFam" id="2.40.10.10:FF:000036">
    <property type="entry name" value="Trypsin beta"/>
    <property type="match status" value="1"/>
</dbReference>
<dbReference type="Gene3D" id="2.40.10.10">
    <property type="entry name" value="Trypsin-like serine proteases"/>
    <property type="match status" value="2"/>
</dbReference>
<dbReference type="InterPro" id="IPR018114">
    <property type="entry name" value="TRYPSIN_HIS"/>
</dbReference>
<dbReference type="PANTHER" id="PTHR24276:SF98">
    <property type="entry name" value="FI18310P1-RELATED"/>
    <property type="match status" value="1"/>
</dbReference>
<dbReference type="PRINTS" id="PR00722">
    <property type="entry name" value="CHYMOTRYPSIN"/>
</dbReference>
<keyword evidence="3 7" id="KW-0645">Protease</keyword>
<dbReference type="Proteomes" id="UP000078542">
    <property type="component" value="Unassembled WGS sequence"/>
</dbReference>
<dbReference type="InterPro" id="IPR001314">
    <property type="entry name" value="Peptidase_S1A"/>
</dbReference>
<sequence>MQYNGDHLCGGVIIDKCHVLTAAHCVSGFTASNFSIYVGTTDLQKPYSEHRIESTYIHENYDLYFLVNDIALLKLQPPLKFSYLVSPVNLPEQNETVEVGSVAVVSGYGVISPDGNVTTRLYVVDNIITNETFCRETFENEFNVTIDYNTQICANHPTVQQGACAGDSGGPLTVNKKLVGLVSFGYGLCTSVEYPGVYTRVSAYIDWINEKKDERYF</sequence>
<dbReference type="GO" id="GO:0005576">
    <property type="term" value="C:extracellular region"/>
    <property type="evidence" value="ECO:0007669"/>
    <property type="project" value="UniProtKB-SubCell"/>
</dbReference>
<keyword evidence="5 7" id="KW-0720">Serine protease</keyword>
<dbReference type="Pfam" id="PF00089">
    <property type="entry name" value="Trypsin"/>
    <property type="match status" value="1"/>
</dbReference>
<keyword evidence="6" id="KW-1015">Disulfide bond</keyword>